<evidence type="ECO:0000313" key="7">
    <source>
        <dbReference type="Proteomes" id="UP000003730"/>
    </source>
</evidence>
<evidence type="ECO:0000256" key="2">
    <source>
        <dbReference type="ARBA" id="ARBA00022630"/>
    </source>
</evidence>
<dbReference type="GO" id="GO:0018580">
    <property type="term" value="F:nitronate monooxygenase activity"/>
    <property type="evidence" value="ECO:0007669"/>
    <property type="project" value="InterPro"/>
</dbReference>
<dbReference type="SUPFAM" id="SSF51412">
    <property type="entry name" value="Inosine monophosphate dehydrogenase (IMPDH)"/>
    <property type="match status" value="1"/>
</dbReference>
<sequence length="325" mass="34987">MSKASFIKDLTLPAIAAPMFLISGPKLVIECCKNGIVGTFPALNQRTSEGFEEWLIEIKTALADFEKETGKKAAPFGVNLIVHQTNPRVQADLELCVKHKVPLIITSLGTVSELVDAVHSYGGLVFHDIIKKRHAEKAAEAGVDGLILVSAGAGGHAGTLNPMPLVAEIKRFFKKTIVLAGTISTGRDIASALQMGADLAYMGTRFINVQESKAPAAYRDMIIDAGADDIVYTAAISGVAANFLGPSIKAMGITEEMLTREKKVDFGNELTVHKDEAKAWATIWSAGQGVTNIHDTPHVSELVAELKKGFLEAIEEQIKYLDIYK</sequence>
<keyword evidence="7" id="KW-1185">Reference proteome</keyword>
<dbReference type="Gene3D" id="3.20.20.70">
    <property type="entry name" value="Aldolase class I"/>
    <property type="match status" value="1"/>
</dbReference>
<dbReference type="Proteomes" id="UP000003730">
    <property type="component" value="Unassembled WGS sequence"/>
</dbReference>
<evidence type="ECO:0000313" key="6">
    <source>
        <dbReference type="EMBL" id="EGV45051.1"/>
    </source>
</evidence>
<dbReference type="AlphaFoldDB" id="G2E9Y0"/>
<keyword evidence="2" id="KW-0285">Flavoprotein</keyword>
<evidence type="ECO:0000256" key="1">
    <source>
        <dbReference type="ARBA" id="ARBA00009881"/>
    </source>
</evidence>
<evidence type="ECO:0000256" key="3">
    <source>
        <dbReference type="ARBA" id="ARBA00022643"/>
    </source>
</evidence>
<proteinExistence type="inferred from homology"/>
<dbReference type="InterPro" id="IPR013785">
    <property type="entry name" value="Aldolase_TIM"/>
</dbReference>
<keyword evidence="5 6" id="KW-0503">Monooxygenase</keyword>
<name>G2E9Y0_9FLAO</name>
<dbReference type="EMBL" id="AFXZ01000002">
    <property type="protein sequence ID" value="EGV45051.1"/>
    <property type="molecule type" value="Genomic_DNA"/>
</dbReference>
<dbReference type="Pfam" id="PF03060">
    <property type="entry name" value="NMO"/>
    <property type="match status" value="1"/>
</dbReference>
<gene>
    <name evidence="6" type="ORF">BZARG_341</name>
</gene>
<dbReference type="PATRIC" id="fig|1046627.3.peg.355"/>
<keyword evidence="4" id="KW-0560">Oxidoreductase</keyword>
<comment type="caution">
    <text evidence="6">The sequence shown here is derived from an EMBL/GenBank/DDBJ whole genome shotgun (WGS) entry which is preliminary data.</text>
</comment>
<accession>G2E9Y0</accession>
<comment type="similarity">
    <text evidence="1">Belongs to the nitronate monooxygenase family. NMO class I subfamily.</text>
</comment>
<dbReference type="eggNOG" id="COG2070">
    <property type="taxonomic scope" value="Bacteria"/>
</dbReference>
<protein>
    <submittedName>
        <fullName evidence="6">Nitronate monooxygenase</fullName>
    </submittedName>
</protein>
<reference evidence="6 7" key="1">
    <citation type="journal article" date="2008" name="Int. J. Syst. Evol. Microbiol.">
        <title>Bizionia argentinensis sp. nov., isolated from surface marine water in Antarctica.</title>
        <authorList>
            <person name="Bercovich A."/>
            <person name="Vazquez S.C."/>
            <person name="Yankilevich P."/>
            <person name="Coria S.H."/>
            <person name="Foti M."/>
            <person name="Hernandez E."/>
            <person name="Vidal A."/>
            <person name="Ruberto L."/>
            <person name="Melo C."/>
            <person name="Marenssi S."/>
            <person name="Criscuolo M."/>
            <person name="Memoli M."/>
            <person name="Arguelles M."/>
            <person name="Mac Cormack W.P."/>
        </authorList>
    </citation>
    <scope>NUCLEOTIDE SEQUENCE [LARGE SCALE GENOMIC DNA]</scope>
    <source>
        <strain evidence="6 7">JUB59</strain>
    </source>
</reference>
<dbReference type="InterPro" id="IPR004136">
    <property type="entry name" value="NMO"/>
</dbReference>
<dbReference type="STRING" id="1046627.BZARG_341"/>
<dbReference type="PANTHER" id="PTHR42747:SF4">
    <property type="entry name" value="BLR1330 PROTEIN"/>
    <property type="match status" value="1"/>
</dbReference>
<evidence type="ECO:0000256" key="4">
    <source>
        <dbReference type="ARBA" id="ARBA00023002"/>
    </source>
</evidence>
<dbReference type="PANTHER" id="PTHR42747">
    <property type="entry name" value="NITRONATE MONOOXYGENASE-RELATED"/>
    <property type="match status" value="1"/>
</dbReference>
<dbReference type="OrthoDB" id="9778912at2"/>
<dbReference type="CDD" id="cd04730">
    <property type="entry name" value="NPD_like"/>
    <property type="match status" value="1"/>
</dbReference>
<dbReference type="FunFam" id="3.20.20.70:FF:000210">
    <property type="entry name" value="2-nitropropane dioxygenase"/>
    <property type="match status" value="1"/>
</dbReference>
<dbReference type="RefSeq" id="WP_008634737.1">
    <property type="nucleotide sequence ID" value="NZ_AFXZ01000002.1"/>
</dbReference>
<organism evidence="6 7">
    <name type="scientific">Bizionia argentinensis JUB59</name>
    <dbReference type="NCBI Taxonomy" id="1046627"/>
    <lineage>
        <taxon>Bacteria</taxon>
        <taxon>Pseudomonadati</taxon>
        <taxon>Bacteroidota</taxon>
        <taxon>Flavobacteriia</taxon>
        <taxon>Flavobacteriales</taxon>
        <taxon>Flavobacteriaceae</taxon>
        <taxon>Bizionia</taxon>
    </lineage>
</organism>
<evidence type="ECO:0000256" key="5">
    <source>
        <dbReference type="ARBA" id="ARBA00023033"/>
    </source>
</evidence>
<keyword evidence="3" id="KW-0288">FMN</keyword>